<organism evidence="3 4">
    <name type="scientific">Rhodonia placenta</name>
    <dbReference type="NCBI Taxonomy" id="104341"/>
    <lineage>
        <taxon>Eukaryota</taxon>
        <taxon>Fungi</taxon>
        <taxon>Dikarya</taxon>
        <taxon>Basidiomycota</taxon>
        <taxon>Agaricomycotina</taxon>
        <taxon>Agaricomycetes</taxon>
        <taxon>Polyporales</taxon>
        <taxon>Adustoporiaceae</taxon>
        <taxon>Rhodonia</taxon>
    </lineage>
</organism>
<feature type="region of interest" description="Disordered" evidence="2">
    <location>
        <begin position="122"/>
        <end position="152"/>
    </location>
</feature>
<sequence length="599" mass="67308">MACNSPSRNATVSRQRAKRRPQGLVERTFDGNKRTTNYIGFSAEFTTHHTNFLKWTVFFQYYSRNFAITRRVKTRDSHTITWDVVKRDFNSLVAEGLWEEGVEGEQLLQDIRKILMNQTRSQSRSSSVARAARSPTRSPDGTEHDSLALEKLSDPTPAVQLPRLKRLYEDLHTALQPLLPVNHPLLIVLSSPLSPTSSPLRSAITHLRETLTCLRERCAPARDAQIEKLIRRIDDLSSIAPGEDTARLVVDTIRSTLQLSEAMKDDLSQFVLGTMDEKQLRAVIVLQAQQRERELVLELWRPEQIQESWAKWHVENAGSQNISEHPARRMWVYRLVHALGLFTPVSCPLPTTPIPASAELTEKAPVSNMLPPSFFFVCPTLLYLQNYLQALVIAASLRSLVRLPSVHAASLDSAAGGDGHTFMSRIWTLLKAEVDMEPGSGDTKLVNLADEVVRVRHQFGGADIDVEEEARLRGAVDRTLQPHDAVFRLLQGRLLQAVAERVARPLDVPSRASGTRLPERLQTGREHLGKRPRLSAETGPIEDSAKANEPPLAVKGFEDNVLVKALQEALVKLRSCVDWTEEIWQDLIKDGSLHIRADQ</sequence>
<dbReference type="InterPro" id="IPR008862">
    <property type="entry name" value="Tcp11"/>
</dbReference>
<protein>
    <submittedName>
        <fullName evidence="3">Uncharacterized protein</fullName>
    </submittedName>
</protein>
<evidence type="ECO:0000256" key="2">
    <source>
        <dbReference type="SAM" id="MobiDB-lite"/>
    </source>
</evidence>
<reference evidence="3" key="1">
    <citation type="submission" date="2020-11" db="EMBL/GenBank/DDBJ databases">
        <authorList>
            <person name="Koelle M."/>
            <person name="Horta M.A.C."/>
            <person name="Nowrousian M."/>
            <person name="Ohm R.A."/>
            <person name="Benz P."/>
            <person name="Pilgard A."/>
        </authorList>
    </citation>
    <scope>NUCLEOTIDE SEQUENCE</scope>
    <source>
        <strain evidence="3">FPRL280</strain>
    </source>
</reference>
<comment type="caution">
    <text evidence="3">The sequence shown here is derived from an EMBL/GenBank/DDBJ whole genome shotgun (WGS) entry which is preliminary data.</text>
</comment>
<dbReference type="Pfam" id="PF05794">
    <property type="entry name" value="Tcp11"/>
    <property type="match status" value="1"/>
</dbReference>
<proteinExistence type="inferred from homology"/>
<feature type="compositionally biased region" description="Basic and acidic residues" evidence="2">
    <location>
        <begin position="517"/>
        <end position="529"/>
    </location>
</feature>
<dbReference type="EMBL" id="JADOXO010000098">
    <property type="protein sequence ID" value="KAF9813697.1"/>
    <property type="molecule type" value="Genomic_DNA"/>
</dbReference>
<dbReference type="AlphaFoldDB" id="A0A8H7P210"/>
<dbReference type="Proteomes" id="UP000639403">
    <property type="component" value="Unassembled WGS sequence"/>
</dbReference>
<evidence type="ECO:0000256" key="1">
    <source>
        <dbReference type="ARBA" id="ARBA00010954"/>
    </source>
</evidence>
<feature type="compositionally biased region" description="Low complexity" evidence="2">
    <location>
        <begin position="122"/>
        <end position="139"/>
    </location>
</feature>
<accession>A0A8H7P210</accession>
<feature type="compositionally biased region" description="Basic and acidic residues" evidence="2">
    <location>
        <begin position="140"/>
        <end position="152"/>
    </location>
</feature>
<gene>
    <name evidence="3" type="ORF">IEO21_05413</name>
</gene>
<feature type="compositionally biased region" description="Polar residues" evidence="2">
    <location>
        <begin position="1"/>
        <end position="14"/>
    </location>
</feature>
<evidence type="ECO:0000313" key="4">
    <source>
        <dbReference type="Proteomes" id="UP000639403"/>
    </source>
</evidence>
<feature type="region of interest" description="Disordered" evidence="2">
    <location>
        <begin position="1"/>
        <end position="21"/>
    </location>
</feature>
<name>A0A8H7P210_9APHY</name>
<reference evidence="3" key="2">
    <citation type="journal article" name="Front. Microbiol.">
        <title>Degradative Capacity of Two Strains of Rhodonia placenta: From Phenotype to Genotype.</title>
        <authorList>
            <person name="Kolle M."/>
            <person name="Horta M.A.C."/>
            <person name="Nowrousian M."/>
            <person name="Ohm R.A."/>
            <person name="Benz J.P."/>
            <person name="Pilgard A."/>
        </authorList>
    </citation>
    <scope>NUCLEOTIDE SEQUENCE</scope>
    <source>
        <strain evidence="3">FPRL280</strain>
    </source>
</reference>
<evidence type="ECO:0000313" key="3">
    <source>
        <dbReference type="EMBL" id="KAF9813697.1"/>
    </source>
</evidence>
<feature type="region of interest" description="Disordered" evidence="2">
    <location>
        <begin position="509"/>
        <end position="547"/>
    </location>
</feature>
<comment type="similarity">
    <text evidence="1">Belongs to the TCP11 family.</text>
</comment>